<evidence type="ECO:0008006" key="3">
    <source>
        <dbReference type="Google" id="ProtNLM"/>
    </source>
</evidence>
<organism evidence="1 2">
    <name type="scientific">Pedococcus badiiscoriae</name>
    <dbReference type="NCBI Taxonomy" id="642776"/>
    <lineage>
        <taxon>Bacteria</taxon>
        <taxon>Bacillati</taxon>
        <taxon>Actinomycetota</taxon>
        <taxon>Actinomycetes</taxon>
        <taxon>Micrococcales</taxon>
        <taxon>Intrasporangiaceae</taxon>
        <taxon>Pedococcus</taxon>
    </lineage>
</organism>
<reference evidence="1 2" key="1">
    <citation type="submission" date="2020-07" db="EMBL/GenBank/DDBJ databases">
        <title>Sequencing the genomes of 1000 actinobacteria strains.</title>
        <authorList>
            <person name="Klenk H.-P."/>
        </authorList>
    </citation>
    <scope>NUCLEOTIDE SEQUENCE [LARGE SCALE GENOMIC DNA]</scope>
    <source>
        <strain evidence="1 2">DSM 23987</strain>
    </source>
</reference>
<dbReference type="AlphaFoldDB" id="A0A852WEW0"/>
<comment type="caution">
    <text evidence="1">The sequence shown here is derived from an EMBL/GenBank/DDBJ whole genome shotgun (WGS) entry which is preliminary data.</text>
</comment>
<keyword evidence="2" id="KW-1185">Reference proteome</keyword>
<protein>
    <recommendedName>
        <fullName evidence="3">GIY-YIG domain-containing protein</fullName>
    </recommendedName>
</protein>
<sequence length="181" mass="21039">MFWLREEVQWDAHAWQLLGRRGVRRPKLEACDFRRAKGFYILFDGHGPTYVGLADSSQGLGTRLRRHHKDRDNWSRFCWFAFDDVERGRLDGWSHVVKRDALGKTTTSDVIRECEALLITVLGTHRTVGPSQRYGQNRMEFQAAGEPWEQLRQADFAPGEIARNVERSPFTDQTLFNADWG</sequence>
<dbReference type="RefSeq" id="WP_179422068.1">
    <property type="nucleotide sequence ID" value="NZ_JACCAB010000001.1"/>
</dbReference>
<evidence type="ECO:0000313" key="2">
    <source>
        <dbReference type="Proteomes" id="UP000573599"/>
    </source>
</evidence>
<proteinExistence type="predicted"/>
<evidence type="ECO:0000313" key="1">
    <source>
        <dbReference type="EMBL" id="NYG07767.1"/>
    </source>
</evidence>
<dbReference type="EMBL" id="JACCAB010000001">
    <property type="protein sequence ID" value="NYG07767.1"/>
    <property type="molecule type" value="Genomic_DNA"/>
</dbReference>
<name>A0A852WEW0_9MICO</name>
<gene>
    <name evidence="1" type="ORF">BJ986_002254</name>
</gene>
<accession>A0A852WEW0</accession>
<dbReference type="Proteomes" id="UP000573599">
    <property type="component" value="Unassembled WGS sequence"/>
</dbReference>
<dbReference type="CDD" id="cd00719">
    <property type="entry name" value="GIY-YIG_SF"/>
    <property type="match status" value="1"/>
</dbReference>